<dbReference type="Pfam" id="PF18962">
    <property type="entry name" value="Por_Secre_tail"/>
    <property type="match status" value="1"/>
</dbReference>
<organism evidence="6 7">
    <name type="scientific">Litoribaculum gwangyangense</name>
    <dbReference type="NCBI Taxonomy" id="1130722"/>
    <lineage>
        <taxon>Bacteria</taxon>
        <taxon>Pseudomonadati</taxon>
        <taxon>Bacteroidota</taxon>
        <taxon>Flavobacteriia</taxon>
        <taxon>Flavobacteriales</taxon>
        <taxon>Flavobacteriaceae</taxon>
        <taxon>Litoribaculum</taxon>
    </lineage>
</organism>
<proteinExistence type="predicted"/>
<dbReference type="RefSeq" id="WP_345275707.1">
    <property type="nucleotide sequence ID" value="NZ_BAABJW010000001.1"/>
</dbReference>
<evidence type="ECO:0000256" key="2">
    <source>
        <dbReference type="SAM" id="SignalP"/>
    </source>
</evidence>
<feature type="signal peptide" evidence="2">
    <location>
        <begin position="1"/>
        <end position="19"/>
    </location>
</feature>
<dbReference type="InterPro" id="IPR001322">
    <property type="entry name" value="Lamin_tail_dom"/>
</dbReference>
<feature type="domain" description="DUF5689" evidence="4">
    <location>
        <begin position="428"/>
        <end position="530"/>
    </location>
</feature>
<evidence type="ECO:0000259" key="4">
    <source>
        <dbReference type="Pfam" id="PF18942"/>
    </source>
</evidence>
<feature type="chain" id="PRO_5046261266" description="LTD domain-containing protein" evidence="2">
    <location>
        <begin position="20"/>
        <end position="614"/>
    </location>
</feature>
<keyword evidence="1 2" id="KW-0732">Signal</keyword>
<keyword evidence="7" id="KW-1185">Reference proteome</keyword>
<name>A0ABP9C4L6_9FLAO</name>
<dbReference type="InterPro" id="IPR026444">
    <property type="entry name" value="Secre_tail"/>
</dbReference>
<accession>A0ABP9C4L6</accession>
<sequence>MKKLYFLLFCILISGLSFGQVFITEIADPNNNADARYIELYNAGASPVDFTEGSGWQIDKYLNASATVSASLDLTGIIPAGGFYIIAYNNVDGTFASVYGFAPDQLDPILNGVAGSNGDDDLFLVNGADVIVDAFGTPGIDNTTTCAEYEDGRAERKPTVTSGSNPWNEAEWNIWADSPTSDSCTSYTVATQDAPGDFDPGSWIGTNTDPTLSLSDGPGNGDVLIADPETVNNANIDFATTNFNMSGETSPGSGISDGSEDGFIIWSIENTNGNVFVDGGSVFTSNDSNVTYPVNGLIVGETYFFRAELVDNSGNPLSTPVVYSFTFTIATYTDVPDLATLRAQVVGPDLYYRVTGPVINTWTIPDFDLTMYFQDGTAGIMVYDIDYATSPYNTGDAVSNIRGRLDNFNSVLQLIPSDAGWGAPTSTGNSPAIPTVTIATLLSNWEDYESELVRINGATFADAGGTFVSAIGSTGNYNITDATGTTIFRSAFSNANYIGQTIPSGNQDLVVIVSEFFGTVQVTSRGLSDITLDTEYNEIEGFSMYPNPTSLGYVNISSRKNAEMNVTVFDVLGKQVITNTITDNKLDVSTLKTGIYIMKVSQEDAISTQKLVIR</sequence>
<dbReference type="Pfam" id="PF18942">
    <property type="entry name" value="DUF5689"/>
    <property type="match status" value="1"/>
</dbReference>
<evidence type="ECO:0000259" key="5">
    <source>
        <dbReference type="Pfam" id="PF18962"/>
    </source>
</evidence>
<evidence type="ECO:0008006" key="8">
    <source>
        <dbReference type="Google" id="ProtNLM"/>
    </source>
</evidence>
<gene>
    <name evidence="6" type="ORF">GCM10023330_08670</name>
</gene>
<evidence type="ECO:0000313" key="6">
    <source>
        <dbReference type="EMBL" id="GAA4804553.1"/>
    </source>
</evidence>
<feature type="domain" description="Secretion system C-terminal sorting" evidence="5">
    <location>
        <begin position="544"/>
        <end position="613"/>
    </location>
</feature>
<evidence type="ECO:0000313" key="7">
    <source>
        <dbReference type="Proteomes" id="UP001501433"/>
    </source>
</evidence>
<dbReference type="EMBL" id="BAABJW010000001">
    <property type="protein sequence ID" value="GAA4804553.1"/>
    <property type="molecule type" value="Genomic_DNA"/>
</dbReference>
<dbReference type="NCBIfam" id="TIGR04183">
    <property type="entry name" value="Por_Secre_tail"/>
    <property type="match status" value="1"/>
</dbReference>
<dbReference type="Proteomes" id="UP001501433">
    <property type="component" value="Unassembled WGS sequence"/>
</dbReference>
<reference evidence="7" key="1">
    <citation type="journal article" date="2019" name="Int. J. Syst. Evol. Microbiol.">
        <title>The Global Catalogue of Microorganisms (GCM) 10K type strain sequencing project: providing services to taxonomists for standard genome sequencing and annotation.</title>
        <authorList>
            <consortium name="The Broad Institute Genomics Platform"/>
            <consortium name="The Broad Institute Genome Sequencing Center for Infectious Disease"/>
            <person name="Wu L."/>
            <person name="Ma J."/>
        </authorList>
    </citation>
    <scope>NUCLEOTIDE SEQUENCE [LARGE SCALE GENOMIC DNA]</scope>
    <source>
        <strain evidence="7">JCM 18325</strain>
    </source>
</reference>
<evidence type="ECO:0000256" key="1">
    <source>
        <dbReference type="ARBA" id="ARBA00022729"/>
    </source>
</evidence>
<dbReference type="Pfam" id="PF00932">
    <property type="entry name" value="LTD"/>
    <property type="match status" value="1"/>
</dbReference>
<protein>
    <recommendedName>
        <fullName evidence="8">LTD domain-containing protein</fullName>
    </recommendedName>
</protein>
<dbReference type="InterPro" id="IPR043744">
    <property type="entry name" value="DUF5689"/>
</dbReference>
<comment type="caution">
    <text evidence="6">The sequence shown here is derived from an EMBL/GenBank/DDBJ whole genome shotgun (WGS) entry which is preliminary data.</text>
</comment>
<evidence type="ECO:0000259" key="3">
    <source>
        <dbReference type="Pfam" id="PF00932"/>
    </source>
</evidence>
<feature type="domain" description="LTD" evidence="3">
    <location>
        <begin position="19"/>
        <end position="136"/>
    </location>
</feature>